<evidence type="ECO:0000256" key="9">
    <source>
        <dbReference type="SAM" id="MobiDB-lite"/>
    </source>
</evidence>
<dbReference type="PANTHER" id="PTHR45618">
    <property type="entry name" value="MITOCHONDRIAL DICARBOXYLATE CARRIER-RELATED"/>
    <property type="match status" value="1"/>
</dbReference>
<keyword evidence="4 8" id="KW-0812">Transmembrane</keyword>
<evidence type="ECO:0000313" key="11">
    <source>
        <dbReference type="Proteomes" id="UP000239899"/>
    </source>
</evidence>
<feature type="region of interest" description="Disordered" evidence="9">
    <location>
        <begin position="205"/>
        <end position="226"/>
    </location>
</feature>
<evidence type="ECO:0000256" key="8">
    <source>
        <dbReference type="PROSITE-ProRule" id="PRU00282"/>
    </source>
</evidence>
<accession>A0A2P6TPB3</accession>
<dbReference type="InterPro" id="IPR050391">
    <property type="entry name" value="Mito_Metabolite_Transporter"/>
</dbReference>
<keyword evidence="7 8" id="KW-0472">Membrane</keyword>
<evidence type="ECO:0000256" key="6">
    <source>
        <dbReference type="ARBA" id="ARBA00022989"/>
    </source>
</evidence>
<name>A0A2P6TPB3_CHLSO</name>
<dbReference type="OrthoDB" id="6703404at2759"/>
<dbReference type="PROSITE" id="PS50920">
    <property type="entry name" value="SOLCAR"/>
    <property type="match status" value="3"/>
</dbReference>
<dbReference type="SUPFAM" id="SSF103506">
    <property type="entry name" value="Mitochondrial carrier"/>
    <property type="match status" value="1"/>
</dbReference>
<evidence type="ECO:0000313" key="10">
    <source>
        <dbReference type="EMBL" id="PRW51172.1"/>
    </source>
</evidence>
<evidence type="ECO:0000256" key="7">
    <source>
        <dbReference type="ARBA" id="ARBA00023136"/>
    </source>
</evidence>
<keyword evidence="11" id="KW-1185">Reference proteome</keyword>
<dbReference type="EMBL" id="LHPG02000010">
    <property type="protein sequence ID" value="PRW51172.1"/>
    <property type="molecule type" value="Genomic_DNA"/>
</dbReference>
<evidence type="ECO:0000256" key="5">
    <source>
        <dbReference type="ARBA" id="ARBA00022737"/>
    </source>
</evidence>
<comment type="subcellular location">
    <subcellularLocation>
        <location evidence="1">Membrane</location>
        <topology evidence="1">Multi-pass membrane protein</topology>
    </subcellularLocation>
</comment>
<comment type="similarity">
    <text evidence="2">Belongs to the mitochondrial carrier (TC 2.A.29) family.</text>
</comment>
<feature type="repeat" description="Solcar" evidence="8">
    <location>
        <begin position="1287"/>
        <end position="1378"/>
    </location>
</feature>
<evidence type="ECO:0000256" key="3">
    <source>
        <dbReference type="ARBA" id="ARBA00022448"/>
    </source>
</evidence>
<proteinExistence type="inferred from homology"/>
<feature type="region of interest" description="Disordered" evidence="9">
    <location>
        <begin position="744"/>
        <end position="772"/>
    </location>
</feature>
<protein>
    <submittedName>
        <fullName evidence="10">Mitochondrial substrate carrier family ucpB-like</fullName>
    </submittedName>
</protein>
<feature type="repeat" description="Solcar" evidence="8">
    <location>
        <begin position="1051"/>
        <end position="1150"/>
    </location>
</feature>
<evidence type="ECO:0000256" key="1">
    <source>
        <dbReference type="ARBA" id="ARBA00004141"/>
    </source>
</evidence>
<feature type="region of interest" description="Disordered" evidence="9">
    <location>
        <begin position="828"/>
        <end position="856"/>
    </location>
</feature>
<dbReference type="InterPro" id="IPR023395">
    <property type="entry name" value="MCP_dom_sf"/>
</dbReference>
<reference evidence="10 11" key="1">
    <citation type="journal article" date="2018" name="Plant J.">
        <title>Genome sequences of Chlorella sorokiniana UTEX 1602 and Micractinium conductrix SAG 241.80: implications to maltose excretion by a green alga.</title>
        <authorList>
            <person name="Arriola M.B."/>
            <person name="Velmurugan N."/>
            <person name="Zhang Y."/>
            <person name="Plunkett M.H."/>
            <person name="Hondzo H."/>
            <person name="Barney B.M."/>
        </authorList>
    </citation>
    <scope>NUCLEOTIDE SEQUENCE [LARGE SCALE GENOMIC DNA]</scope>
    <source>
        <strain evidence="11">UTEX 1602</strain>
    </source>
</reference>
<evidence type="ECO:0000256" key="4">
    <source>
        <dbReference type="ARBA" id="ARBA00022692"/>
    </source>
</evidence>
<keyword evidence="3" id="KW-0813">Transport</keyword>
<sequence>MAARAGPDTSGAATAATAAAGDQRAVEQWLRFALAQEGRVAPHPDPASLQTAGARGAFRLVLRHLDGLPLFATDDRCFDVRLGVSLWDAAAGCFFGNTAHSCPVSYDMRRSKGKRGFHLNLDCTLYMHTRAALTAHDASHSSSAGSSAIPGGAGSAGATPAAGGSGGGLAAVVEVVLVERGEDGVTLNEFSAGWSMVPLGDSGTLSSGGASGGSGPSPHATGPGIIAPGSPSKLALGIAASSGHRGSSASRVKLRLGSCLGCGAAPTSPVAVHEPLSPLQSGALAARLGAGGSMSVPAFVGSPRWLLLHQASPPGKCPAPLQLMADGAECRLYFQFEPCPEAEAWAPLVPDNFLLSSRDVVPGVQRWLARACSTDGIPGPSSAPAPTMAFLNIASQLEPPQLCAMHAVVLSALRLHLPDGFVEVARQHAAAAWRQAHAGSSSSAVASPGAAGSGRLLPLAELQHRLRLRVSVHNGRRFVGPPAVCQAAGLEPVQGQRGEHELVLAEPAQLAWLPADRHVMLVLELLLHTDPPPSGRGGPAGGSASLSAAEMAEAPGVTVLGWTAVSPFTWQACSLQPGVASGQHQAALRSGPGRWLRSIPVLDWRRLLERTNRLSPEAPTITFRLAEAPGQALWPPPPAPVPLQAVLPASQPPARSIGRQAQLFTAPSEAETLVGTLALPLHGLLRQGQPSTELLLRVPVADPNQGTTRLDPSGSSAQLCCAPIRGSIILRLACTGTRLDLPAAGSSHAQAGSCSGPASPLKQARQPGAGDATVVVQARPALEEGGQLALELARQEGVPEGTPPDRLAQEVVGRAAAKVQRLLHYSSLPGAARRQQTPGGTAAAGAGSGDGSGAHAATSGIREAALLLERRLLSEVEAARERCKREAIRARLQAELPACQAVCIAPGETVGFECEFVNGSSSAGWFEVNLGPAGSSSPVSSGTTSASTALGLVSGEAEWRGLEQASKLAGLAPIGDSLSPSSRQPSAIYSSRFQLAAHERCVLRLKLSCSLHPSAFHDRATDATAAGPDPTAAAMAAAAAHPTYRRPLPGERFAYGGLSCVISAIVTNPVDLVKIRMQVYNELAAAAAAANGGCAATALRARPPGLTATLAAIVRDEGIGGVMRGVTPSMLREATYSTIRYGAYEPIKSLLMQPDASSSSSSSSSSSQQATAAATMPLWKKVAAGGAAGAIGAAGATPSDLIKVRMQAYVAADEAAIVAHTARPPPAGLWRTAAHMWRHEGGLGALYRGVWPTTVRAAILTASQLPVYDHSKHVLLSHPATAGHVKEGPLLHFVCSMLAGLACATTTAPVDIVKTRYMNQQFCGEGRPQKYAGMADCFMQIVRREGVLSLWRGWLPSWVRLGPHTCISLLVFEWLRKVAGLEPI</sequence>
<comment type="caution">
    <text evidence="10">The sequence shown here is derived from an EMBL/GenBank/DDBJ whole genome shotgun (WGS) entry which is preliminary data.</text>
</comment>
<keyword evidence="5" id="KW-0677">Repeat</keyword>
<dbReference type="Proteomes" id="UP000239899">
    <property type="component" value="Unassembled WGS sequence"/>
</dbReference>
<feature type="repeat" description="Solcar" evidence="8">
    <location>
        <begin position="1176"/>
        <end position="1274"/>
    </location>
</feature>
<dbReference type="Gene3D" id="1.50.40.10">
    <property type="entry name" value="Mitochondrial carrier domain"/>
    <property type="match status" value="1"/>
</dbReference>
<organism evidence="10 11">
    <name type="scientific">Chlorella sorokiniana</name>
    <name type="common">Freshwater green alga</name>
    <dbReference type="NCBI Taxonomy" id="3076"/>
    <lineage>
        <taxon>Eukaryota</taxon>
        <taxon>Viridiplantae</taxon>
        <taxon>Chlorophyta</taxon>
        <taxon>core chlorophytes</taxon>
        <taxon>Trebouxiophyceae</taxon>
        <taxon>Chlorellales</taxon>
        <taxon>Chlorellaceae</taxon>
        <taxon>Chlorella clade</taxon>
        <taxon>Chlorella</taxon>
    </lineage>
</organism>
<evidence type="ECO:0000256" key="2">
    <source>
        <dbReference type="ARBA" id="ARBA00006375"/>
    </source>
</evidence>
<gene>
    <name evidence="10" type="ORF">C2E21_5575</name>
</gene>
<dbReference type="GO" id="GO:0016020">
    <property type="term" value="C:membrane"/>
    <property type="evidence" value="ECO:0007669"/>
    <property type="project" value="UniProtKB-SubCell"/>
</dbReference>
<dbReference type="InterPro" id="IPR018108">
    <property type="entry name" value="MCP_transmembrane"/>
</dbReference>
<feature type="region of interest" description="Disordered" evidence="9">
    <location>
        <begin position="140"/>
        <end position="160"/>
    </location>
</feature>
<dbReference type="Pfam" id="PF00153">
    <property type="entry name" value="Mito_carr"/>
    <property type="match status" value="3"/>
</dbReference>
<keyword evidence="6" id="KW-1133">Transmembrane helix</keyword>